<name>A0A6A6BX15_ZASCE</name>
<comment type="subcellular location">
    <subcellularLocation>
        <location evidence="1">Nucleus</location>
    </subcellularLocation>
</comment>
<sequence>QTQLATCMMLCVYDVFDEKECQWRLHMNGARHLFRALSQRQGVRSGNDFLMTWFLYHEVFGRLSQSPDQTVCTHSRGSATHQTIQSCIDKWQIIGSIGCSMEMLGLIDAIDNARISHQPKSKMSPHMYEHKAALERQLETLKQHDSGMNSIGEDPTCQTAATAELYRLAGLLYLHQVLPRPDDQLRRNQNVEAAFSLLRSMKTCTSPWPLFTLACEANTDDRRTLLLDVLDRMDETRKIGNVFSLRHIIEQVWKQTDLRSKPLQWWTMFNLETAGPWF</sequence>
<evidence type="ECO:0000256" key="1">
    <source>
        <dbReference type="ARBA" id="ARBA00004123"/>
    </source>
</evidence>
<dbReference type="PANTHER" id="PTHR37534:SF49">
    <property type="entry name" value="LYSINE BIOSYNTHESIS REGULATORY PROTEIN LYS14"/>
    <property type="match status" value="1"/>
</dbReference>
<protein>
    <submittedName>
        <fullName evidence="3">Uncharacterized protein</fullName>
    </submittedName>
</protein>
<dbReference type="GeneID" id="54563544"/>
<evidence type="ECO:0000256" key="2">
    <source>
        <dbReference type="ARBA" id="ARBA00023242"/>
    </source>
</evidence>
<keyword evidence="2" id="KW-0539">Nucleus</keyword>
<dbReference type="RefSeq" id="XP_033659379.1">
    <property type="nucleotide sequence ID" value="XM_033810272.1"/>
</dbReference>
<feature type="non-terminal residue" evidence="3">
    <location>
        <position position="1"/>
    </location>
</feature>
<dbReference type="GO" id="GO:0000976">
    <property type="term" value="F:transcription cis-regulatory region binding"/>
    <property type="evidence" value="ECO:0007669"/>
    <property type="project" value="TreeGrafter"/>
</dbReference>
<evidence type="ECO:0000313" key="4">
    <source>
        <dbReference type="Proteomes" id="UP000799537"/>
    </source>
</evidence>
<keyword evidence="4" id="KW-1185">Reference proteome</keyword>
<dbReference type="EMBL" id="ML993660">
    <property type="protein sequence ID" value="KAF2158490.1"/>
    <property type="molecule type" value="Genomic_DNA"/>
</dbReference>
<gene>
    <name evidence="3" type="ORF">M409DRAFT_32949</name>
</gene>
<dbReference type="Pfam" id="PF11951">
    <property type="entry name" value="Fungal_trans_2"/>
    <property type="match status" value="1"/>
</dbReference>
<dbReference type="OrthoDB" id="5130013at2759"/>
<reference evidence="3" key="1">
    <citation type="journal article" date="2020" name="Stud. Mycol.">
        <title>101 Dothideomycetes genomes: a test case for predicting lifestyles and emergence of pathogens.</title>
        <authorList>
            <person name="Haridas S."/>
            <person name="Albert R."/>
            <person name="Binder M."/>
            <person name="Bloem J."/>
            <person name="Labutti K."/>
            <person name="Salamov A."/>
            <person name="Andreopoulos B."/>
            <person name="Baker S."/>
            <person name="Barry K."/>
            <person name="Bills G."/>
            <person name="Bluhm B."/>
            <person name="Cannon C."/>
            <person name="Castanera R."/>
            <person name="Culley D."/>
            <person name="Daum C."/>
            <person name="Ezra D."/>
            <person name="Gonzalez J."/>
            <person name="Henrissat B."/>
            <person name="Kuo A."/>
            <person name="Liang C."/>
            <person name="Lipzen A."/>
            <person name="Lutzoni F."/>
            <person name="Magnuson J."/>
            <person name="Mondo S."/>
            <person name="Nolan M."/>
            <person name="Ohm R."/>
            <person name="Pangilinan J."/>
            <person name="Park H.-J."/>
            <person name="Ramirez L."/>
            <person name="Alfaro M."/>
            <person name="Sun H."/>
            <person name="Tritt A."/>
            <person name="Yoshinaga Y."/>
            <person name="Zwiers L.-H."/>
            <person name="Turgeon B."/>
            <person name="Goodwin S."/>
            <person name="Spatafora J."/>
            <person name="Crous P."/>
            <person name="Grigoriev I."/>
        </authorList>
    </citation>
    <scope>NUCLEOTIDE SEQUENCE</scope>
    <source>
        <strain evidence="3">ATCC 36951</strain>
    </source>
</reference>
<dbReference type="AlphaFoldDB" id="A0A6A6BX15"/>
<organism evidence="3 4">
    <name type="scientific">Zasmidium cellare ATCC 36951</name>
    <dbReference type="NCBI Taxonomy" id="1080233"/>
    <lineage>
        <taxon>Eukaryota</taxon>
        <taxon>Fungi</taxon>
        <taxon>Dikarya</taxon>
        <taxon>Ascomycota</taxon>
        <taxon>Pezizomycotina</taxon>
        <taxon>Dothideomycetes</taxon>
        <taxon>Dothideomycetidae</taxon>
        <taxon>Mycosphaerellales</taxon>
        <taxon>Mycosphaerellaceae</taxon>
        <taxon>Zasmidium</taxon>
    </lineage>
</organism>
<proteinExistence type="predicted"/>
<dbReference type="GO" id="GO:0045944">
    <property type="term" value="P:positive regulation of transcription by RNA polymerase II"/>
    <property type="evidence" value="ECO:0007669"/>
    <property type="project" value="TreeGrafter"/>
</dbReference>
<dbReference type="InterPro" id="IPR021858">
    <property type="entry name" value="Fun_TF"/>
</dbReference>
<accession>A0A6A6BX15</accession>
<dbReference type="GO" id="GO:0003700">
    <property type="term" value="F:DNA-binding transcription factor activity"/>
    <property type="evidence" value="ECO:0007669"/>
    <property type="project" value="TreeGrafter"/>
</dbReference>
<dbReference type="GO" id="GO:0005634">
    <property type="term" value="C:nucleus"/>
    <property type="evidence" value="ECO:0007669"/>
    <property type="project" value="UniProtKB-SubCell"/>
</dbReference>
<dbReference type="PANTHER" id="PTHR37534">
    <property type="entry name" value="TRANSCRIPTIONAL ACTIVATOR PROTEIN UGA3"/>
    <property type="match status" value="1"/>
</dbReference>
<feature type="non-terminal residue" evidence="3">
    <location>
        <position position="278"/>
    </location>
</feature>
<evidence type="ECO:0000313" key="3">
    <source>
        <dbReference type="EMBL" id="KAF2158490.1"/>
    </source>
</evidence>
<dbReference type="Proteomes" id="UP000799537">
    <property type="component" value="Unassembled WGS sequence"/>
</dbReference>